<dbReference type="PANTHER" id="PTHR42899">
    <property type="entry name" value="SPERMATOGENESIS-ASSOCIATED PROTEIN 20"/>
    <property type="match status" value="1"/>
</dbReference>
<dbReference type="EMBL" id="JANEYF010004701">
    <property type="protein sequence ID" value="KAJ8930306.1"/>
    <property type="molecule type" value="Genomic_DNA"/>
</dbReference>
<comment type="caution">
    <text evidence="1">The sequence shown here is derived from an EMBL/GenBank/DDBJ whole genome shotgun (WGS) entry which is preliminary data.</text>
</comment>
<protein>
    <recommendedName>
        <fullName evidence="3">Thioredoxin domain-containing protein</fullName>
    </recommendedName>
</protein>
<dbReference type="Proteomes" id="UP001162156">
    <property type="component" value="Unassembled WGS sequence"/>
</dbReference>
<organism evidence="1 2">
    <name type="scientific">Rhamnusium bicolor</name>
    <dbReference type="NCBI Taxonomy" id="1586634"/>
    <lineage>
        <taxon>Eukaryota</taxon>
        <taxon>Metazoa</taxon>
        <taxon>Ecdysozoa</taxon>
        <taxon>Arthropoda</taxon>
        <taxon>Hexapoda</taxon>
        <taxon>Insecta</taxon>
        <taxon>Pterygota</taxon>
        <taxon>Neoptera</taxon>
        <taxon>Endopterygota</taxon>
        <taxon>Coleoptera</taxon>
        <taxon>Polyphaga</taxon>
        <taxon>Cucujiformia</taxon>
        <taxon>Chrysomeloidea</taxon>
        <taxon>Cerambycidae</taxon>
        <taxon>Lepturinae</taxon>
        <taxon>Rhagiini</taxon>
        <taxon>Rhamnusium</taxon>
    </lineage>
</organism>
<gene>
    <name evidence="1" type="ORF">NQ314_016901</name>
</gene>
<proteinExistence type="predicted"/>
<evidence type="ECO:0008006" key="3">
    <source>
        <dbReference type="Google" id="ProtNLM"/>
    </source>
</evidence>
<accession>A0AAV8WVV8</accession>
<keyword evidence="2" id="KW-1185">Reference proteome</keyword>
<dbReference type="InterPro" id="IPR024705">
    <property type="entry name" value="Ssp411"/>
</dbReference>
<evidence type="ECO:0000313" key="2">
    <source>
        <dbReference type="Proteomes" id="UP001162156"/>
    </source>
</evidence>
<dbReference type="PANTHER" id="PTHR42899:SF1">
    <property type="entry name" value="SPERMATOGENESIS-ASSOCIATED PROTEIN 20"/>
    <property type="match status" value="1"/>
</dbReference>
<name>A0AAV8WVV8_9CUCU</name>
<reference evidence="1" key="1">
    <citation type="journal article" date="2023" name="Insect Mol. Biol.">
        <title>Genome sequencing provides insights into the evolution of gene families encoding plant cell wall-degrading enzymes in longhorned beetles.</title>
        <authorList>
            <person name="Shin N.R."/>
            <person name="Okamura Y."/>
            <person name="Kirsch R."/>
            <person name="Pauchet Y."/>
        </authorList>
    </citation>
    <scope>NUCLEOTIDE SEQUENCE</scope>
    <source>
        <strain evidence="1">RBIC_L_NR</strain>
    </source>
</reference>
<dbReference type="AlphaFoldDB" id="A0AAV8WVV8"/>
<evidence type="ECO:0000313" key="1">
    <source>
        <dbReference type="EMBL" id="KAJ8930306.1"/>
    </source>
</evidence>
<sequence length="177" mass="19419">MERLHQFAENYGNQDGAEPCGNSVSVHNLIRLAAYLDRQDLRDKAGKTLTAFSERLKSIPVALPEMTSALMFYHNSPTQVFIAGQTEDNNTQALLDVVRARFLPGRILAIADGPGGRAGLLYRRHETLSRLRPIHGKPAAYVCRNFACSLPVTEPDDLATSLDDGNGLKKVGDDDNL</sequence>